<dbReference type="OrthoDB" id="291010at2"/>
<keyword evidence="4" id="KW-1185">Reference proteome</keyword>
<feature type="compositionally biased region" description="Low complexity" evidence="1">
    <location>
        <begin position="108"/>
        <end position="126"/>
    </location>
</feature>
<dbReference type="RefSeq" id="WP_146565443.1">
    <property type="nucleotide sequence ID" value="NZ_SIHJ01000001.1"/>
</dbReference>
<keyword evidence="2" id="KW-0472">Membrane</keyword>
<evidence type="ECO:0000313" key="3">
    <source>
        <dbReference type="EMBL" id="TWT38139.1"/>
    </source>
</evidence>
<keyword evidence="2" id="KW-1133">Transmembrane helix</keyword>
<gene>
    <name evidence="3" type="ORF">KOR34_31070</name>
</gene>
<protein>
    <submittedName>
        <fullName evidence="3">Uncharacterized protein</fullName>
    </submittedName>
</protein>
<accession>A0A5C5VJT1</accession>
<name>A0A5C5VJT1_9BACT</name>
<feature type="transmembrane region" description="Helical" evidence="2">
    <location>
        <begin position="211"/>
        <end position="236"/>
    </location>
</feature>
<sequence>MSIRFKCPSCSKSIKISMAHAGKKGKCPGCNQTLKMPSEEHLQKLMAKQAAAVGAAVPAQPAPVAEPKPAPASDDLFGDLGAGSFDDDDFNFPEPPAAEPEQTYNPYASPLSEESAAGSAEPSGAEATRKRLLSHEASIRSMGALFIIGGVLGCLAGIVNIVQGILAMMAGGDAAVGGGVLLVIGAVVGGLCAFQYWVGAGLRKCNPSARVPAIVLSAIGLLGFPIGTLINAYFLYLVAGKKGAEVLSSDYQRVIAATPHIKHKISIIVWIFVALLVAVLLLVLVAFAVG</sequence>
<dbReference type="EMBL" id="SIHJ01000001">
    <property type="protein sequence ID" value="TWT38139.1"/>
    <property type="molecule type" value="Genomic_DNA"/>
</dbReference>
<dbReference type="AlphaFoldDB" id="A0A5C5VJT1"/>
<proteinExistence type="predicted"/>
<reference evidence="3 4" key="1">
    <citation type="submission" date="2019-02" db="EMBL/GenBank/DDBJ databases">
        <title>Deep-cultivation of Planctomycetes and their phenomic and genomic characterization uncovers novel biology.</title>
        <authorList>
            <person name="Wiegand S."/>
            <person name="Jogler M."/>
            <person name="Boedeker C."/>
            <person name="Pinto D."/>
            <person name="Vollmers J."/>
            <person name="Rivas-Marin E."/>
            <person name="Kohn T."/>
            <person name="Peeters S.H."/>
            <person name="Heuer A."/>
            <person name="Rast P."/>
            <person name="Oberbeckmann S."/>
            <person name="Bunk B."/>
            <person name="Jeske O."/>
            <person name="Meyerdierks A."/>
            <person name="Storesund J.E."/>
            <person name="Kallscheuer N."/>
            <person name="Luecker S."/>
            <person name="Lage O.M."/>
            <person name="Pohl T."/>
            <person name="Merkel B.J."/>
            <person name="Hornburger P."/>
            <person name="Mueller R.-W."/>
            <person name="Bruemmer F."/>
            <person name="Labrenz M."/>
            <person name="Spormann A.M."/>
            <person name="Op Den Camp H."/>
            <person name="Overmann J."/>
            <person name="Amann R."/>
            <person name="Jetten M.S.M."/>
            <person name="Mascher T."/>
            <person name="Medema M.H."/>
            <person name="Devos D.P."/>
            <person name="Kaster A.-K."/>
            <person name="Ovreas L."/>
            <person name="Rohde M."/>
            <person name="Galperin M.Y."/>
            <person name="Jogler C."/>
        </authorList>
    </citation>
    <scope>NUCLEOTIDE SEQUENCE [LARGE SCALE GENOMIC DNA]</scope>
    <source>
        <strain evidence="3 4">KOR34</strain>
    </source>
</reference>
<feature type="transmembrane region" description="Helical" evidence="2">
    <location>
        <begin position="174"/>
        <end position="199"/>
    </location>
</feature>
<evidence type="ECO:0000256" key="1">
    <source>
        <dbReference type="SAM" id="MobiDB-lite"/>
    </source>
</evidence>
<dbReference type="Proteomes" id="UP000316714">
    <property type="component" value="Unassembled WGS sequence"/>
</dbReference>
<evidence type="ECO:0000313" key="4">
    <source>
        <dbReference type="Proteomes" id="UP000316714"/>
    </source>
</evidence>
<keyword evidence="2" id="KW-0812">Transmembrane</keyword>
<feature type="compositionally biased region" description="Pro residues" evidence="1">
    <location>
        <begin position="60"/>
        <end position="70"/>
    </location>
</feature>
<feature type="transmembrane region" description="Helical" evidence="2">
    <location>
        <begin position="139"/>
        <end position="162"/>
    </location>
</feature>
<feature type="region of interest" description="Disordered" evidence="1">
    <location>
        <begin position="58"/>
        <end position="127"/>
    </location>
</feature>
<feature type="transmembrane region" description="Helical" evidence="2">
    <location>
        <begin position="267"/>
        <end position="289"/>
    </location>
</feature>
<comment type="caution">
    <text evidence="3">The sequence shown here is derived from an EMBL/GenBank/DDBJ whole genome shotgun (WGS) entry which is preliminary data.</text>
</comment>
<organism evidence="3 4">
    <name type="scientific">Posidoniimonas corsicana</name>
    <dbReference type="NCBI Taxonomy" id="1938618"/>
    <lineage>
        <taxon>Bacteria</taxon>
        <taxon>Pseudomonadati</taxon>
        <taxon>Planctomycetota</taxon>
        <taxon>Planctomycetia</taxon>
        <taxon>Pirellulales</taxon>
        <taxon>Lacipirellulaceae</taxon>
        <taxon>Posidoniimonas</taxon>
    </lineage>
</organism>
<evidence type="ECO:0000256" key="2">
    <source>
        <dbReference type="SAM" id="Phobius"/>
    </source>
</evidence>